<keyword evidence="3" id="KW-1185">Reference proteome</keyword>
<protein>
    <recommendedName>
        <fullName evidence="1">YhdP central domain-containing protein</fullName>
    </recommendedName>
</protein>
<proteinExistence type="predicted"/>
<reference evidence="2 3" key="1">
    <citation type="submission" date="2019-09" db="EMBL/GenBank/DDBJ databases">
        <authorList>
            <person name="Criscuolo A."/>
        </authorList>
    </citation>
    <scope>NUCLEOTIDE SEQUENCE [LARGE SCALE GENOMIC DNA]</scope>
    <source>
        <strain evidence="3">3(2)</strain>
    </source>
</reference>
<organism evidence="2 3">
    <name type="scientific">Halomonas lysinitropha</name>
    <dbReference type="NCBI Taxonomy" id="2607506"/>
    <lineage>
        <taxon>Bacteria</taxon>
        <taxon>Pseudomonadati</taxon>
        <taxon>Pseudomonadota</taxon>
        <taxon>Gammaproteobacteria</taxon>
        <taxon>Oceanospirillales</taxon>
        <taxon>Halomonadaceae</taxon>
        <taxon>Halomonas</taxon>
    </lineage>
</organism>
<name>A0A5K1I6Q3_9GAMM</name>
<evidence type="ECO:0000313" key="2">
    <source>
        <dbReference type="EMBL" id="VVZ96071.1"/>
    </source>
</evidence>
<dbReference type="InterPro" id="IPR025263">
    <property type="entry name" value="YhdP_central"/>
</dbReference>
<evidence type="ECO:0000313" key="3">
    <source>
        <dbReference type="Proteomes" id="UP000326725"/>
    </source>
</evidence>
<dbReference type="Proteomes" id="UP000326725">
    <property type="component" value="Unassembled WGS sequence"/>
</dbReference>
<feature type="domain" description="YhdP central" evidence="1">
    <location>
        <begin position="1"/>
        <end position="1278"/>
    </location>
</feature>
<dbReference type="PANTHER" id="PTHR38690">
    <property type="entry name" value="PROTEASE-RELATED"/>
    <property type="match status" value="1"/>
</dbReference>
<gene>
    <name evidence="2" type="ORF">HALO32_02166</name>
</gene>
<dbReference type="PANTHER" id="PTHR38690:SF1">
    <property type="entry name" value="PROTEASE"/>
    <property type="match status" value="1"/>
</dbReference>
<accession>A0A5K1I6Q3</accession>
<evidence type="ECO:0000259" key="1">
    <source>
        <dbReference type="Pfam" id="PF13116"/>
    </source>
</evidence>
<dbReference type="RefSeq" id="WP_151443891.1">
    <property type="nucleotide sequence ID" value="NZ_CABVOU010000037.1"/>
</dbReference>
<dbReference type="EMBL" id="CABVOU010000037">
    <property type="protein sequence ID" value="VVZ96071.1"/>
    <property type="molecule type" value="Genomic_DNA"/>
</dbReference>
<sequence>MSLIRLVSRWLLTLVALLLALLAVLTLVLRLLPLLLEEQAPRLERLLSARFNAVVELDEITAGLQRLDPHLAIDGLLIRSREGLGHFPLLEVEQAQLRLDSLASLAAGVPLVADARVQGVTVHLYQDEAGRWHWPAPAELPPELIPDTAFDLDRLDFWVGMLLRQSAWVEQLSLVLHGRKERAVLKAPRLVMTGDARRTRLEGEVLVEGRSEQAIRAVMELFPGPSGLSDFNAALQAEMRLESLLGLSEVLGYGDALRLEAASGEARLWGRWNAGRLADLRLDVDAPLLALSQPETPDDQGSPPAIVLNRVTARGQWLREVSGWQAWLEGDARSADWARPEGNGEETVTGPAVPQYWHARSRDDGWWLNTSEFDLGALAAWRDRLPLPEALARVIDNLDPRGEVTGLGLGREGGDWVARTSATGVAVSPWQNAPGGGPLDVWVTSRDLKGHVEFVGRDSALHFPRVFGTPMTLSRASGVIDWAYDGPRSFVSGRGLEVDWNGAQIEGGFGLSVGGGQRGGFGLQLDFHDVDAIETPLVDWLPVGVLAPEIADWLGGGVAGRVPNGSLRLHVPLYREGERIEPILELALEVEEGRLPFAPDWPALEGVSGRLQLADGTLTAEVDRAESLGIEARAGEVRLAEEQLEVSGELEASAEALRRYLLALPVEGMEAVEEWQGEGRASGSLDLALTLGEPGSLILDIATEADFSRLVHAPLQLTFRDLQGPLAWRQRGEEGGLEGRLDGRLLGGPFSSEIDTLAGGLDLAGTAEVPAITQWSGMPGLGGLIEGRLPWQGRLAIGEESASLRLDSSLEGLSIALPDPLGKSREERLPLQLTFDLSEGRVDGRLGDQVGLRWRELSGGASEQGQVWLGSRPNAWPREPGWSLLAYQPRLPVAEWARALSPLIPRGRGQGDSAGSAALSSLALRTDCLQVQSRCLGSLGVEGGVRGGGWALTLDGSLASGRLSYQPNLENPLDIVLERLSLDALVPSSSSGSGQLLDEIAVPPEAAPLPQGLEAVPDGRLRIAEIGWQGQRFGPFNGRWRSAADRLVVDPLGLTLGQVSAHGNLVWEASGSGDSLTRARLDLDGRDLGTALAALGQPVSVRSADTRVKSQLAWPGAPWQFALARSRGSLEVALRDGRFVNIESPSARVVGLLNVDNLLRRLRLDFSDVTGQGTVFDRVTGAATLYGGVLETRGPVEIEGPATRFTLDGSVDLARRELDQRLAVTVPVSSNLPLAAVLAGAPVVGGALFIADKLFGDAIDRVTRIHYRVQGPWTSPRISLESAE</sequence>
<dbReference type="Pfam" id="PF13116">
    <property type="entry name" value="YhdP"/>
    <property type="match status" value="1"/>
</dbReference>
<dbReference type="InterPro" id="IPR011836">
    <property type="entry name" value="YhdP"/>
</dbReference>